<protein>
    <submittedName>
        <fullName evidence="1">Uncharacterized protein</fullName>
    </submittedName>
</protein>
<organism evidence="1">
    <name type="scientific">marine metagenome</name>
    <dbReference type="NCBI Taxonomy" id="408172"/>
    <lineage>
        <taxon>unclassified sequences</taxon>
        <taxon>metagenomes</taxon>
        <taxon>ecological metagenomes</taxon>
    </lineage>
</organism>
<name>A0A382RMD4_9ZZZZ</name>
<sequence length="30" mass="3633">MLIYNEMIGQWVNQNSKRSIDKTEGYYTYS</sequence>
<reference evidence="1" key="1">
    <citation type="submission" date="2018-05" db="EMBL/GenBank/DDBJ databases">
        <authorList>
            <person name="Lanie J.A."/>
            <person name="Ng W.-L."/>
            <person name="Kazmierczak K.M."/>
            <person name="Andrzejewski T.M."/>
            <person name="Davidsen T.M."/>
            <person name="Wayne K.J."/>
            <person name="Tettelin H."/>
            <person name="Glass J.I."/>
            <person name="Rusch D."/>
            <person name="Podicherti R."/>
            <person name="Tsui H.-C.T."/>
            <person name="Winkler M.E."/>
        </authorList>
    </citation>
    <scope>NUCLEOTIDE SEQUENCE</scope>
</reference>
<accession>A0A382RMD4</accession>
<proteinExistence type="predicted"/>
<dbReference type="AlphaFoldDB" id="A0A382RMD4"/>
<dbReference type="EMBL" id="UINC01122641">
    <property type="protein sequence ID" value="SVC98580.1"/>
    <property type="molecule type" value="Genomic_DNA"/>
</dbReference>
<feature type="non-terminal residue" evidence="1">
    <location>
        <position position="30"/>
    </location>
</feature>
<gene>
    <name evidence="1" type="ORF">METZ01_LOCUS351434</name>
</gene>
<evidence type="ECO:0000313" key="1">
    <source>
        <dbReference type="EMBL" id="SVC98580.1"/>
    </source>
</evidence>